<comment type="caution">
    <text evidence="2">The sequence shown here is derived from an EMBL/GenBank/DDBJ whole genome shotgun (WGS) entry which is preliminary data.</text>
</comment>
<dbReference type="Pfam" id="PF11374">
    <property type="entry name" value="DUF3176"/>
    <property type="match status" value="1"/>
</dbReference>
<reference evidence="2" key="1">
    <citation type="submission" date="2021-06" db="EMBL/GenBank/DDBJ databases">
        <title>Comparative genomics, transcriptomics and evolutionary studies reveal genomic signatures of adaptation to plant cell wall in hemibiotrophic fungi.</title>
        <authorList>
            <consortium name="DOE Joint Genome Institute"/>
            <person name="Baroncelli R."/>
            <person name="Diaz J.F."/>
            <person name="Benocci T."/>
            <person name="Peng M."/>
            <person name="Battaglia E."/>
            <person name="Haridas S."/>
            <person name="Andreopoulos W."/>
            <person name="Labutti K."/>
            <person name="Pangilinan J."/>
            <person name="Floch G.L."/>
            <person name="Makela M.R."/>
            <person name="Henrissat B."/>
            <person name="Grigoriev I.V."/>
            <person name="Crouch J.A."/>
            <person name="De Vries R.P."/>
            <person name="Sukno S.A."/>
            <person name="Thon M.R."/>
        </authorList>
    </citation>
    <scope>NUCLEOTIDE SEQUENCE</scope>
    <source>
        <strain evidence="2">MAFF235873</strain>
    </source>
</reference>
<keyword evidence="1" id="KW-0472">Membrane</keyword>
<sequence length="610" mass="67775">MPAETLLLQDEVRRTAVEMAAHRNPSAINDDGAPSTTSVSPCLSTTSLHHNLVILDDTNALCREHRDVSGTSSAVEYSAIPNDERLSWEIPEPFSTNSKGIVEVNANETENSGLLYQPLERLEILKQWAIELLLLFISVTAFAITVILLMAVNEKPQPAWAYVVNINTLVAIFTTLLRAAVLLIVAEVMGQAKWSWMASPRPLRHVEQFDNAGKGAWGSLKFLLNTWKPTPTMLGALVVIASYAIGPLSQQAVKTFPCEIQTEGVARISIAERIPILDVNPDSVGYISGEMSTVAITGLLGMLPDSSQLFDCDSGNCTFESNSGVTHSSVGVCSQCADVRSELHEYGDSETKVWDRYSSTYRFHDNTSFGIETAVEPTLYNVTTLFDGQTSFLTLTAARCVAKVNEEGQAKRYCRHNYENMPRLSSDLDIAAAKCTLYPCLRHYHGHITNGTFHEDLIRSQPMKKQSKRTFSDDPPYISMIEPCNIDEEWYDLSNITNAPRDGRNWTSWSSDGVSYETPGQCLRVMPSTEFMGLTTFLLDNLKGSCWWVKALYMNGNATFETFKAAHENMATAVTNRMRANGLTWSTTDTSSRSYKEGTCSQISICFYWH</sequence>
<feature type="transmembrane region" description="Helical" evidence="1">
    <location>
        <begin position="132"/>
        <end position="153"/>
    </location>
</feature>
<evidence type="ECO:0000313" key="2">
    <source>
        <dbReference type="EMBL" id="KAK2023243.1"/>
    </source>
</evidence>
<dbReference type="AlphaFoldDB" id="A0AAD9H6X3"/>
<dbReference type="Proteomes" id="UP001232148">
    <property type="component" value="Unassembled WGS sequence"/>
</dbReference>
<evidence type="ECO:0000313" key="3">
    <source>
        <dbReference type="Proteomes" id="UP001232148"/>
    </source>
</evidence>
<accession>A0AAD9H6X3</accession>
<name>A0AAD9H6X3_9PEZI</name>
<keyword evidence="1" id="KW-0812">Transmembrane</keyword>
<gene>
    <name evidence="2" type="ORF">LX32DRAFT_708586</name>
</gene>
<dbReference type="PANTHER" id="PTHR35394">
    <property type="entry name" value="DUF3176 DOMAIN-CONTAINING PROTEIN"/>
    <property type="match status" value="1"/>
</dbReference>
<dbReference type="PANTHER" id="PTHR35394:SF5">
    <property type="entry name" value="DUF3176 DOMAIN-CONTAINING PROTEIN"/>
    <property type="match status" value="1"/>
</dbReference>
<protein>
    <submittedName>
        <fullName evidence="2">Uncharacterized protein</fullName>
    </submittedName>
</protein>
<dbReference type="EMBL" id="MU843007">
    <property type="protein sequence ID" value="KAK2023243.1"/>
    <property type="molecule type" value="Genomic_DNA"/>
</dbReference>
<proteinExistence type="predicted"/>
<feature type="transmembrane region" description="Helical" evidence="1">
    <location>
        <begin position="159"/>
        <end position="185"/>
    </location>
</feature>
<keyword evidence="3" id="KW-1185">Reference proteome</keyword>
<organism evidence="2 3">
    <name type="scientific">Colletotrichum zoysiae</name>
    <dbReference type="NCBI Taxonomy" id="1216348"/>
    <lineage>
        <taxon>Eukaryota</taxon>
        <taxon>Fungi</taxon>
        <taxon>Dikarya</taxon>
        <taxon>Ascomycota</taxon>
        <taxon>Pezizomycotina</taxon>
        <taxon>Sordariomycetes</taxon>
        <taxon>Hypocreomycetidae</taxon>
        <taxon>Glomerellales</taxon>
        <taxon>Glomerellaceae</taxon>
        <taxon>Colletotrichum</taxon>
        <taxon>Colletotrichum graminicola species complex</taxon>
    </lineage>
</organism>
<evidence type="ECO:0000256" key="1">
    <source>
        <dbReference type="SAM" id="Phobius"/>
    </source>
</evidence>
<dbReference type="InterPro" id="IPR021514">
    <property type="entry name" value="DUF3176"/>
</dbReference>
<keyword evidence="1" id="KW-1133">Transmembrane helix</keyword>